<dbReference type="InterPro" id="IPR027417">
    <property type="entry name" value="P-loop_NTPase"/>
</dbReference>
<keyword evidence="6 7" id="KW-0472">Membrane</keyword>
<dbReference type="SMART" id="SM00382">
    <property type="entry name" value="AAA"/>
    <property type="match status" value="1"/>
</dbReference>
<proteinExistence type="predicted"/>
<dbReference type="GO" id="GO:0034040">
    <property type="term" value="F:ATPase-coupled lipid transmembrane transporter activity"/>
    <property type="evidence" value="ECO:0007669"/>
    <property type="project" value="TreeGrafter"/>
</dbReference>
<dbReference type="Gene3D" id="3.40.50.300">
    <property type="entry name" value="P-loop containing nucleotide triphosphate hydrolases"/>
    <property type="match status" value="1"/>
</dbReference>
<feature type="transmembrane region" description="Helical" evidence="7">
    <location>
        <begin position="44"/>
        <end position="63"/>
    </location>
</feature>
<dbReference type="GO" id="GO:0005886">
    <property type="term" value="C:plasma membrane"/>
    <property type="evidence" value="ECO:0007669"/>
    <property type="project" value="UniProtKB-SubCell"/>
</dbReference>
<comment type="caution">
    <text evidence="10">The sequence shown here is derived from an EMBL/GenBank/DDBJ whole genome shotgun (WGS) entry which is preliminary data.</text>
</comment>
<evidence type="ECO:0000256" key="7">
    <source>
        <dbReference type="SAM" id="Phobius"/>
    </source>
</evidence>
<keyword evidence="2 7" id="KW-0812">Transmembrane</keyword>
<feature type="transmembrane region" description="Helical" evidence="7">
    <location>
        <begin position="126"/>
        <end position="146"/>
    </location>
</feature>
<dbReference type="PROSITE" id="PS50893">
    <property type="entry name" value="ABC_TRANSPORTER_2"/>
    <property type="match status" value="1"/>
</dbReference>
<feature type="transmembrane region" description="Helical" evidence="7">
    <location>
        <begin position="152"/>
        <end position="174"/>
    </location>
</feature>
<feature type="domain" description="ABC transporter" evidence="8">
    <location>
        <begin position="334"/>
        <end position="559"/>
    </location>
</feature>
<accession>A0A2T2XC07</accession>
<dbReference type="InterPro" id="IPR011527">
    <property type="entry name" value="ABC1_TM_dom"/>
</dbReference>
<dbReference type="GO" id="GO:0140359">
    <property type="term" value="F:ABC-type transporter activity"/>
    <property type="evidence" value="ECO:0007669"/>
    <property type="project" value="InterPro"/>
</dbReference>
<dbReference type="PANTHER" id="PTHR24221:SF654">
    <property type="entry name" value="ATP-BINDING CASSETTE SUB-FAMILY B MEMBER 6"/>
    <property type="match status" value="1"/>
</dbReference>
<feature type="transmembrane region" description="Helical" evidence="7">
    <location>
        <begin position="12"/>
        <end position="32"/>
    </location>
</feature>
<reference evidence="10 11" key="1">
    <citation type="journal article" date="2014" name="BMC Genomics">
        <title>Comparison of environmental and isolate Sulfobacillus genomes reveals diverse carbon, sulfur, nitrogen, and hydrogen metabolisms.</title>
        <authorList>
            <person name="Justice N.B."/>
            <person name="Norman A."/>
            <person name="Brown C.T."/>
            <person name="Singh A."/>
            <person name="Thomas B.C."/>
            <person name="Banfield J.F."/>
        </authorList>
    </citation>
    <scope>NUCLEOTIDE SEQUENCE [LARGE SCALE GENOMIC DNA]</scope>
    <source>
        <strain evidence="10">AMDSBA4</strain>
    </source>
</reference>
<dbReference type="InterPro" id="IPR017871">
    <property type="entry name" value="ABC_transporter-like_CS"/>
</dbReference>
<dbReference type="Proteomes" id="UP000242972">
    <property type="component" value="Unassembled WGS sequence"/>
</dbReference>
<dbReference type="PANTHER" id="PTHR24221">
    <property type="entry name" value="ATP-BINDING CASSETTE SUB-FAMILY B"/>
    <property type="match status" value="1"/>
</dbReference>
<dbReference type="SUPFAM" id="SSF52540">
    <property type="entry name" value="P-loop containing nucleoside triphosphate hydrolases"/>
    <property type="match status" value="1"/>
</dbReference>
<dbReference type="EMBL" id="PXYW01000053">
    <property type="protein sequence ID" value="PSR32051.1"/>
    <property type="molecule type" value="Genomic_DNA"/>
</dbReference>
<feature type="transmembrane region" description="Helical" evidence="7">
    <location>
        <begin position="271"/>
        <end position="288"/>
    </location>
</feature>
<dbReference type="PROSITE" id="PS50929">
    <property type="entry name" value="ABC_TM1F"/>
    <property type="match status" value="1"/>
</dbReference>
<evidence type="ECO:0000256" key="2">
    <source>
        <dbReference type="ARBA" id="ARBA00022692"/>
    </source>
</evidence>
<name>A0A2T2XC07_9FIRM</name>
<dbReference type="Pfam" id="PF00664">
    <property type="entry name" value="ABC_membrane"/>
    <property type="match status" value="1"/>
</dbReference>
<dbReference type="PROSITE" id="PS00211">
    <property type="entry name" value="ABC_TRANSPORTER_1"/>
    <property type="match status" value="1"/>
</dbReference>
<evidence type="ECO:0000259" key="8">
    <source>
        <dbReference type="PROSITE" id="PS50893"/>
    </source>
</evidence>
<evidence type="ECO:0000256" key="5">
    <source>
        <dbReference type="ARBA" id="ARBA00022989"/>
    </source>
</evidence>
<dbReference type="InterPro" id="IPR036640">
    <property type="entry name" value="ABC1_TM_sf"/>
</dbReference>
<evidence type="ECO:0000256" key="3">
    <source>
        <dbReference type="ARBA" id="ARBA00022741"/>
    </source>
</evidence>
<dbReference type="InterPro" id="IPR003439">
    <property type="entry name" value="ABC_transporter-like_ATP-bd"/>
</dbReference>
<dbReference type="InterPro" id="IPR003593">
    <property type="entry name" value="AAA+_ATPase"/>
</dbReference>
<dbReference type="GO" id="GO:0034775">
    <property type="term" value="P:glutathione transmembrane transport"/>
    <property type="evidence" value="ECO:0007669"/>
    <property type="project" value="InterPro"/>
</dbReference>
<evidence type="ECO:0000313" key="10">
    <source>
        <dbReference type="EMBL" id="PSR32051.1"/>
    </source>
</evidence>
<dbReference type="NCBIfam" id="TIGR02868">
    <property type="entry name" value="CydC"/>
    <property type="match status" value="1"/>
</dbReference>
<evidence type="ECO:0000256" key="4">
    <source>
        <dbReference type="ARBA" id="ARBA00022840"/>
    </source>
</evidence>
<dbReference type="AlphaFoldDB" id="A0A2T2XC07"/>
<dbReference type="Pfam" id="PF00005">
    <property type="entry name" value="ABC_tran"/>
    <property type="match status" value="1"/>
</dbReference>
<keyword evidence="4" id="KW-0067">ATP-binding</keyword>
<feature type="domain" description="ABC transmembrane type-1" evidence="9">
    <location>
        <begin position="16"/>
        <end position="300"/>
    </location>
</feature>
<organism evidence="10 11">
    <name type="scientific">Sulfobacillus benefaciens</name>
    <dbReference type="NCBI Taxonomy" id="453960"/>
    <lineage>
        <taxon>Bacteria</taxon>
        <taxon>Bacillati</taxon>
        <taxon>Bacillota</taxon>
        <taxon>Clostridia</taxon>
        <taxon>Eubacteriales</taxon>
        <taxon>Clostridiales Family XVII. Incertae Sedis</taxon>
        <taxon>Sulfobacillus</taxon>
    </lineage>
</organism>
<evidence type="ECO:0000259" key="9">
    <source>
        <dbReference type="PROSITE" id="PS50929"/>
    </source>
</evidence>
<sequence length="559" mass="61682">MKHWVSRLYPYRYGVALALMFGVFTIAANLGLMSTSAYLIAKAAQHPATILLLWVPIVGVRFFGTSRGVFRYGDRYFSHDVTFRLLKDLRQSIYRMIEPLSPAALKRHLTGDLWTRFGADVETLQNAYLGLVTPVIVAAGGLLIAAGLEWLISFRLAMLLLAMLVLVGVGLPWAMDRITQRYAKETVAIRATRSIRWIDAMFGLADLITLGAFPQYQAAQEVLESRWRIISRQLNRLKGITAGLNELGNHAIPWVILVVGSGLVISGKVQGFLLPVAVLLALASFEAIRPLAAAFQMRGTLTAADRRIMELAHSGPSAIAPKPLMIFQPQPKSLEWSHVWYRYDPSEPWILEDVSMTLEPGAHVAVMGESGAGKSTLISLVLRFLDPVSGSVHYGQEDLLAFDGDSVRTNISAVPQDPHIFDTTLRQNLLLANPQASEARLRNILEMVELKDWATSFPEGLDVFVGEHGQGMSGGQRKKLALARALLKETGVVLLDEPTEGLDALSARRIMTRIMTSLKGKTVLWITHDPAHLTLVDRVFTLHDGQLTDQLVTAAEDII</sequence>
<dbReference type="InterPro" id="IPR039421">
    <property type="entry name" value="Type_1_exporter"/>
</dbReference>
<dbReference type="GO" id="GO:0045454">
    <property type="term" value="P:cell redox homeostasis"/>
    <property type="evidence" value="ECO:0007669"/>
    <property type="project" value="InterPro"/>
</dbReference>
<dbReference type="GO" id="GO:0016887">
    <property type="term" value="F:ATP hydrolysis activity"/>
    <property type="evidence" value="ECO:0007669"/>
    <property type="project" value="InterPro"/>
</dbReference>
<dbReference type="Gene3D" id="1.20.1560.10">
    <property type="entry name" value="ABC transporter type 1, transmembrane domain"/>
    <property type="match status" value="1"/>
</dbReference>
<evidence type="ECO:0000256" key="1">
    <source>
        <dbReference type="ARBA" id="ARBA00004651"/>
    </source>
</evidence>
<comment type="subcellular location">
    <subcellularLocation>
        <location evidence="1">Cell membrane</location>
        <topology evidence="1">Multi-pass membrane protein</topology>
    </subcellularLocation>
</comment>
<dbReference type="InterPro" id="IPR014223">
    <property type="entry name" value="ABC_CydC/D"/>
</dbReference>
<dbReference type="GO" id="GO:0005524">
    <property type="term" value="F:ATP binding"/>
    <property type="evidence" value="ECO:0007669"/>
    <property type="project" value="UniProtKB-KW"/>
</dbReference>
<dbReference type="CDD" id="cd03228">
    <property type="entry name" value="ABCC_MRP_Like"/>
    <property type="match status" value="1"/>
</dbReference>
<protein>
    <submittedName>
        <fullName evidence="10">Thiol reductant ABC exporter subunit CydC</fullName>
    </submittedName>
</protein>
<keyword evidence="5 7" id="KW-1133">Transmembrane helix</keyword>
<dbReference type="SUPFAM" id="SSF90123">
    <property type="entry name" value="ABC transporter transmembrane region"/>
    <property type="match status" value="1"/>
</dbReference>
<gene>
    <name evidence="10" type="primary">cydC</name>
    <name evidence="10" type="ORF">C7B46_15930</name>
</gene>
<evidence type="ECO:0000256" key="6">
    <source>
        <dbReference type="ARBA" id="ARBA00023136"/>
    </source>
</evidence>
<evidence type="ECO:0000313" key="11">
    <source>
        <dbReference type="Proteomes" id="UP000242972"/>
    </source>
</evidence>
<keyword evidence="3" id="KW-0547">Nucleotide-binding</keyword>